<name>B3S9S9_TRIAD</name>
<evidence type="ECO:0000313" key="10">
    <source>
        <dbReference type="Proteomes" id="UP000009022"/>
    </source>
</evidence>
<dbReference type="InterPro" id="IPR051639">
    <property type="entry name" value="BCD1"/>
</dbReference>
<feature type="non-terminal residue" evidence="9">
    <location>
        <position position="1"/>
    </location>
</feature>
<feature type="domain" description="HIT-type" evidence="8">
    <location>
        <begin position="3"/>
        <end position="37"/>
    </location>
</feature>
<dbReference type="Pfam" id="PF25790">
    <property type="entry name" value="BCD1"/>
    <property type="match status" value="1"/>
</dbReference>
<evidence type="ECO:0000256" key="3">
    <source>
        <dbReference type="ARBA" id="ARBA00022771"/>
    </source>
</evidence>
<dbReference type="STRING" id="10228.B3S9S9"/>
<dbReference type="Proteomes" id="UP000009022">
    <property type="component" value="Unassembled WGS sequence"/>
</dbReference>
<dbReference type="CDD" id="cd23023">
    <property type="entry name" value="zf-HIT_BCD1"/>
    <property type="match status" value="1"/>
</dbReference>
<dbReference type="EMBL" id="DS985259">
    <property type="protein sequence ID" value="EDV20592.1"/>
    <property type="molecule type" value="Genomic_DNA"/>
</dbReference>
<dbReference type="PANTHER" id="PTHR13483:SF3">
    <property type="entry name" value="BOX C_D SNORNA PROTEIN 1"/>
    <property type="match status" value="1"/>
</dbReference>
<dbReference type="GO" id="GO:0070761">
    <property type="term" value="C:pre-snoRNP complex"/>
    <property type="evidence" value="ECO:0000318"/>
    <property type="project" value="GO_Central"/>
</dbReference>
<dbReference type="HOGENOM" id="CLU_025524_2_0_1"/>
<dbReference type="InterPro" id="IPR057721">
    <property type="entry name" value="BCD1_alpha/beta"/>
</dbReference>
<dbReference type="PROSITE" id="PS51083">
    <property type="entry name" value="ZF_HIT"/>
    <property type="match status" value="1"/>
</dbReference>
<dbReference type="GO" id="GO:0005634">
    <property type="term" value="C:nucleus"/>
    <property type="evidence" value="ECO:0000318"/>
    <property type="project" value="GO_Central"/>
</dbReference>
<dbReference type="PANTHER" id="PTHR13483">
    <property type="entry name" value="BOX C_D SNORNA PROTEIN 1-RELATED"/>
    <property type="match status" value="1"/>
</dbReference>
<dbReference type="GeneID" id="6758164"/>
<dbReference type="InParanoid" id="B3S9S9"/>
<reference evidence="9 10" key="1">
    <citation type="journal article" date="2008" name="Nature">
        <title>The Trichoplax genome and the nature of placozoans.</title>
        <authorList>
            <person name="Srivastava M."/>
            <person name="Begovic E."/>
            <person name="Chapman J."/>
            <person name="Putnam N.H."/>
            <person name="Hellsten U."/>
            <person name="Kawashima T."/>
            <person name="Kuo A."/>
            <person name="Mitros T."/>
            <person name="Salamov A."/>
            <person name="Carpenter M.L."/>
            <person name="Signorovitch A.Y."/>
            <person name="Moreno M.A."/>
            <person name="Kamm K."/>
            <person name="Grimwood J."/>
            <person name="Schmutz J."/>
            <person name="Shapiro H."/>
            <person name="Grigoriev I.V."/>
            <person name="Buss L.W."/>
            <person name="Schierwater B."/>
            <person name="Dellaporta S.L."/>
            <person name="Rokhsar D.S."/>
        </authorList>
    </citation>
    <scope>NUCLEOTIDE SEQUENCE [LARGE SCALE GENOMIC DNA]</scope>
    <source>
        <strain evidence="9 10">Grell-BS-1999</strain>
    </source>
</reference>
<comment type="similarity">
    <text evidence="6">Belongs to the BCD1 family.</text>
</comment>
<keyword evidence="1" id="KW-0597">Phosphoprotein</keyword>
<evidence type="ECO:0000259" key="8">
    <source>
        <dbReference type="PROSITE" id="PS51083"/>
    </source>
</evidence>
<evidence type="ECO:0000256" key="2">
    <source>
        <dbReference type="ARBA" id="ARBA00022723"/>
    </source>
</evidence>
<dbReference type="GO" id="GO:0000492">
    <property type="term" value="P:box C/D snoRNP assembly"/>
    <property type="evidence" value="ECO:0000318"/>
    <property type="project" value="GO_Central"/>
</dbReference>
<evidence type="ECO:0000256" key="7">
    <source>
        <dbReference type="PROSITE-ProRule" id="PRU00453"/>
    </source>
</evidence>
<dbReference type="AlphaFoldDB" id="B3S9S9"/>
<dbReference type="OMA" id="YWRVEWL"/>
<dbReference type="Gene3D" id="3.30.60.190">
    <property type="match status" value="1"/>
</dbReference>
<protein>
    <recommendedName>
        <fullName evidence="8">HIT-type domain-containing protein</fullName>
    </recommendedName>
</protein>
<dbReference type="InterPro" id="IPR007529">
    <property type="entry name" value="Znf_HIT"/>
</dbReference>
<organism evidence="9 10">
    <name type="scientific">Trichoplax adhaerens</name>
    <name type="common">Trichoplax reptans</name>
    <dbReference type="NCBI Taxonomy" id="10228"/>
    <lineage>
        <taxon>Eukaryota</taxon>
        <taxon>Metazoa</taxon>
        <taxon>Placozoa</taxon>
        <taxon>Uniplacotomia</taxon>
        <taxon>Trichoplacea</taxon>
        <taxon>Trichoplacidae</taxon>
        <taxon>Trichoplax</taxon>
    </lineage>
</organism>
<evidence type="ECO:0000256" key="1">
    <source>
        <dbReference type="ARBA" id="ARBA00022553"/>
    </source>
</evidence>
<accession>B3S9S9</accession>
<evidence type="ECO:0000256" key="5">
    <source>
        <dbReference type="ARBA" id="ARBA00049598"/>
    </source>
</evidence>
<dbReference type="OrthoDB" id="272357at2759"/>
<keyword evidence="10" id="KW-1185">Reference proteome</keyword>
<dbReference type="CTD" id="6758164"/>
<dbReference type="GO" id="GO:0000463">
    <property type="term" value="P:maturation of LSU-rRNA from tricistronic rRNA transcript (SSU-rRNA, 5.8S rRNA, LSU-rRNA)"/>
    <property type="evidence" value="ECO:0000318"/>
    <property type="project" value="GO_Central"/>
</dbReference>
<proteinExistence type="inferred from homology"/>
<dbReference type="RefSeq" id="XP_002117018.1">
    <property type="nucleotide sequence ID" value="XM_002116982.1"/>
</dbReference>
<dbReference type="KEGG" id="tad:TRIADDRAFT_31699"/>
<gene>
    <name evidence="9" type="ORF">TRIADDRAFT_31699</name>
</gene>
<comment type="function">
    <text evidence="5">Required for box C/D snoRNAs accumulation involved in snoRNA processing, snoRNA transport to the nucleolus and ribosome biogenesis.</text>
</comment>
<keyword evidence="3 7" id="KW-0863">Zinc-finger</keyword>
<keyword evidence="4" id="KW-0862">Zinc</keyword>
<dbReference type="GO" id="GO:0008270">
    <property type="term" value="F:zinc ion binding"/>
    <property type="evidence" value="ECO:0007669"/>
    <property type="project" value="UniProtKB-UniRule"/>
</dbReference>
<dbReference type="SUPFAM" id="SSF144232">
    <property type="entry name" value="HIT/MYND zinc finger-like"/>
    <property type="match status" value="1"/>
</dbReference>
<keyword evidence="2" id="KW-0479">Metal-binding</keyword>
<evidence type="ECO:0000313" key="9">
    <source>
        <dbReference type="EMBL" id="EDV20592.1"/>
    </source>
</evidence>
<dbReference type="PhylomeDB" id="B3S9S9"/>
<evidence type="ECO:0000256" key="6">
    <source>
        <dbReference type="ARBA" id="ARBA00049654"/>
    </source>
</evidence>
<sequence length="270" mass="31453">NQCSTCKKNEAKYTCPSCLRKSCCVSCVKQHKTNHSCSGQRNRVAYVPLGEFADRHLLNDYHFLEDVARVADNSKRDSIIQGPKRSRRKMLNIFRNESRNLGINVKIMPEKFTKRSENTTYWHIRDKCILWRIKWIFPQEQVDFVDDRVKDTLLVSSLLNRFIHPSEGDPMLLHRLKRYCKVSHQDIYVLLKNDCKETHVSSYFILDKDKSLRDNLIGKTIVEFPTLVVVLHNALCDFLDKKNADQSSGLDLALLITAKYTMHFDFGIVL</sequence>
<dbReference type="eggNOG" id="KOG2858">
    <property type="taxonomic scope" value="Eukaryota"/>
</dbReference>
<evidence type="ECO:0000256" key="4">
    <source>
        <dbReference type="ARBA" id="ARBA00022833"/>
    </source>
</evidence>